<reference evidence="2" key="1">
    <citation type="journal article" date="2023" name="Nat. Plants">
        <title>Single-cell RNA sequencing provides a high-resolution roadmap for understanding the multicellular compartmentation of specialized metabolism.</title>
        <authorList>
            <person name="Sun S."/>
            <person name="Shen X."/>
            <person name="Li Y."/>
            <person name="Li Y."/>
            <person name="Wang S."/>
            <person name="Li R."/>
            <person name="Zhang H."/>
            <person name="Shen G."/>
            <person name="Guo B."/>
            <person name="Wei J."/>
            <person name="Xu J."/>
            <person name="St-Pierre B."/>
            <person name="Chen S."/>
            <person name="Sun C."/>
        </authorList>
    </citation>
    <scope>NUCLEOTIDE SEQUENCE [LARGE SCALE GENOMIC DNA]</scope>
</reference>
<protein>
    <submittedName>
        <fullName evidence="1">Uncharacterized protein</fullName>
    </submittedName>
</protein>
<evidence type="ECO:0000313" key="2">
    <source>
        <dbReference type="Proteomes" id="UP001060085"/>
    </source>
</evidence>
<accession>A0ACC0A6C5</accession>
<comment type="caution">
    <text evidence="1">The sequence shown here is derived from an EMBL/GenBank/DDBJ whole genome shotgun (WGS) entry which is preliminary data.</text>
</comment>
<name>A0ACC0A6C5_CATRO</name>
<sequence length="346" mass="40731">MAGEGLLNRQSMETISERLSKLENLYFPRALQPSATTASDRKSLLLHLLSRDVAVFLERYGSQLTSEELEVFDVLKNDYEINWHLNHLRSVLSPTEEELKSRSTKIKNRRRAYLNKLVIGGQYFSEDAMREREPYLHHEFLGKFQDPSGRRMARPGERWSETLMRRSEEAMLIDKIRGEQQRLGVAQSDWVGNEREQMEEVMEEEEEEVEEGAMEEEEEEEEEEEDDEEEEEEEEGGGVEEKSEEEDMENHVANGTSRFGEIDDVPSRSRNNAPTTAMRMPEVESLSVEEMQDRFDQFTYIMHQKFLSGEDHQHWDYSKIDQDESLDDHWMKEANHDAEEKYFDDV</sequence>
<evidence type="ECO:0000313" key="1">
    <source>
        <dbReference type="EMBL" id="KAI5655805.1"/>
    </source>
</evidence>
<organism evidence="1 2">
    <name type="scientific">Catharanthus roseus</name>
    <name type="common">Madagascar periwinkle</name>
    <name type="synonym">Vinca rosea</name>
    <dbReference type="NCBI Taxonomy" id="4058"/>
    <lineage>
        <taxon>Eukaryota</taxon>
        <taxon>Viridiplantae</taxon>
        <taxon>Streptophyta</taxon>
        <taxon>Embryophyta</taxon>
        <taxon>Tracheophyta</taxon>
        <taxon>Spermatophyta</taxon>
        <taxon>Magnoliopsida</taxon>
        <taxon>eudicotyledons</taxon>
        <taxon>Gunneridae</taxon>
        <taxon>Pentapetalae</taxon>
        <taxon>asterids</taxon>
        <taxon>lamiids</taxon>
        <taxon>Gentianales</taxon>
        <taxon>Apocynaceae</taxon>
        <taxon>Rauvolfioideae</taxon>
        <taxon>Vinceae</taxon>
        <taxon>Catharanthinae</taxon>
        <taxon>Catharanthus</taxon>
    </lineage>
</organism>
<dbReference type="Proteomes" id="UP001060085">
    <property type="component" value="Linkage Group LG07"/>
</dbReference>
<dbReference type="EMBL" id="CM044707">
    <property type="protein sequence ID" value="KAI5655805.1"/>
    <property type="molecule type" value="Genomic_DNA"/>
</dbReference>
<gene>
    <name evidence="1" type="ORF">M9H77_32992</name>
</gene>
<proteinExistence type="predicted"/>
<keyword evidence="2" id="KW-1185">Reference proteome</keyword>